<sequence length="83" mass="10017">MSEEIKFLPREEALQLVGAIQEEEDIHNQDRQILTVYNKDDREVCWFDFEELEKAVGDVPRDQKKEMIQDYILKHIPEWARDI</sequence>
<dbReference type="HOGENOM" id="CLU_2537137_0_0_7"/>
<dbReference type="RefSeq" id="WP_015404550.1">
    <property type="nucleotide sequence ID" value="NC_020304.1"/>
</dbReference>
<protein>
    <submittedName>
        <fullName evidence="1">Uncharacterized protein</fullName>
    </submittedName>
</protein>
<keyword evidence="2" id="KW-1185">Reference proteome</keyword>
<dbReference type="EMBL" id="CP003985">
    <property type="protein sequence ID" value="AGF78862.1"/>
    <property type="molecule type" value="Genomic_DNA"/>
</dbReference>
<evidence type="ECO:0000313" key="1">
    <source>
        <dbReference type="EMBL" id="AGF78862.1"/>
    </source>
</evidence>
<dbReference type="OrthoDB" id="5432180at2"/>
<dbReference type="Proteomes" id="UP000011721">
    <property type="component" value="Chromosome"/>
</dbReference>
<name>M1PB39_DESSD</name>
<dbReference type="AlphaFoldDB" id="M1PB39"/>
<dbReference type="KEGG" id="dsf:UWK_02322"/>
<evidence type="ECO:0000313" key="2">
    <source>
        <dbReference type="Proteomes" id="UP000011721"/>
    </source>
</evidence>
<reference evidence="2" key="1">
    <citation type="journal article" date="2013" name="Stand. Genomic Sci.">
        <title>Complete genome sequence of Desulfocapsa sulfexigens, a marine deltaproteobacterium specialized in disproportionating inorganic sulfur compounds.</title>
        <authorList>
            <person name="Finster K.W."/>
            <person name="Kjeldsen K.U."/>
            <person name="Kube M."/>
            <person name="Reinhardt R."/>
            <person name="Mussmann M."/>
            <person name="Amann R."/>
            <person name="Schreiber L."/>
        </authorList>
    </citation>
    <scope>NUCLEOTIDE SEQUENCE [LARGE SCALE GENOMIC DNA]</scope>
    <source>
        <strain evidence="2">DSM 10523 / SB164P1</strain>
    </source>
</reference>
<accession>M1PB39</accession>
<organism evidence="1 2">
    <name type="scientific">Desulfocapsa sulfexigens (strain DSM 10523 / SB164P1)</name>
    <dbReference type="NCBI Taxonomy" id="1167006"/>
    <lineage>
        <taxon>Bacteria</taxon>
        <taxon>Pseudomonadati</taxon>
        <taxon>Thermodesulfobacteriota</taxon>
        <taxon>Desulfobulbia</taxon>
        <taxon>Desulfobulbales</taxon>
        <taxon>Desulfocapsaceae</taxon>
        <taxon>Desulfocapsa</taxon>
    </lineage>
</organism>
<proteinExistence type="predicted"/>
<gene>
    <name evidence="1" type="ordered locus">UWK_02322</name>
</gene>